<comment type="caution">
    <text evidence="1">The sequence shown here is derived from an EMBL/GenBank/DDBJ whole genome shotgun (WGS) entry which is preliminary data.</text>
</comment>
<evidence type="ECO:0000313" key="2">
    <source>
        <dbReference type="Proteomes" id="UP000236990"/>
    </source>
</evidence>
<proteinExistence type="predicted"/>
<evidence type="ECO:0000313" key="1">
    <source>
        <dbReference type="EMBL" id="POD89065.1"/>
    </source>
</evidence>
<organism evidence="1 2">
    <name type="scientific">Lactiplantibacillus plantarum subsp. plantarum</name>
    <dbReference type="NCBI Taxonomy" id="337330"/>
    <lineage>
        <taxon>Bacteria</taxon>
        <taxon>Bacillati</taxon>
        <taxon>Bacillota</taxon>
        <taxon>Bacilli</taxon>
        <taxon>Lactobacillales</taxon>
        <taxon>Lactobacillaceae</taxon>
        <taxon>Lactiplantibacillus</taxon>
    </lineage>
</organism>
<accession>A0A2S3U9M7</accession>
<dbReference type="AlphaFoldDB" id="A0A2S3U9M7"/>
<reference evidence="1 2" key="1">
    <citation type="submission" date="2017-06" db="EMBL/GenBank/DDBJ databases">
        <title>Genome sequence of Lactobacillus plantarum subsp. plantarum strain SRCM101258.</title>
        <authorList>
            <person name="Cho S.H."/>
        </authorList>
    </citation>
    <scope>NUCLEOTIDE SEQUENCE [LARGE SCALE GENOMIC DNA]</scope>
    <source>
        <strain evidence="1 2">SRCM101258</strain>
    </source>
</reference>
<dbReference type="EMBL" id="NKCZ01000046">
    <property type="protein sequence ID" value="POD89065.1"/>
    <property type="molecule type" value="Genomic_DNA"/>
</dbReference>
<name>A0A2S3U9M7_LACPN</name>
<dbReference type="Proteomes" id="UP000236990">
    <property type="component" value="Unassembled WGS sequence"/>
</dbReference>
<protein>
    <submittedName>
        <fullName evidence="1">Uncharacterized protein</fullName>
    </submittedName>
</protein>
<gene>
    <name evidence="1" type="ORF">S101258_00208</name>
</gene>
<sequence length="114" mass="13125">MLVRISAEDVCLNYITTMRTLRQLEALAQLFIRDQKQGLDDELAKKAKKSVAKRRRGSPRWLFVAGDEDLRWSNIWQALPTLESDRSEHPLAATLKTDSIILAVDKVYNRGWRG</sequence>